<dbReference type="AlphaFoldDB" id="A0A8X6PX96"/>
<dbReference type="Proteomes" id="UP000887013">
    <property type="component" value="Unassembled WGS sequence"/>
</dbReference>
<proteinExistence type="predicted"/>
<name>A0A8X6PX96_NEPPI</name>
<evidence type="ECO:0000313" key="2">
    <source>
        <dbReference type="Proteomes" id="UP000887013"/>
    </source>
</evidence>
<keyword evidence="2" id="KW-1185">Reference proteome</keyword>
<organism evidence="1 2">
    <name type="scientific">Nephila pilipes</name>
    <name type="common">Giant wood spider</name>
    <name type="synonym">Nephila maculata</name>
    <dbReference type="NCBI Taxonomy" id="299642"/>
    <lineage>
        <taxon>Eukaryota</taxon>
        <taxon>Metazoa</taxon>
        <taxon>Ecdysozoa</taxon>
        <taxon>Arthropoda</taxon>
        <taxon>Chelicerata</taxon>
        <taxon>Arachnida</taxon>
        <taxon>Araneae</taxon>
        <taxon>Araneomorphae</taxon>
        <taxon>Entelegynae</taxon>
        <taxon>Araneoidea</taxon>
        <taxon>Nephilidae</taxon>
        <taxon>Nephila</taxon>
    </lineage>
</organism>
<comment type="caution">
    <text evidence="1">The sequence shown here is derived from an EMBL/GenBank/DDBJ whole genome shotgun (WGS) entry which is preliminary data.</text>
</comment>
<dbReference type="EMBL" id="BMAW01121561">
    <property type="protein sequence ID" value="GFT94625.1"/>
    <property type="molecule type" value="Genomic_DNA"/>
</dbReference>
<protein>
    <submittedName>
        <fullName evidence="1">Uncharacterized protein</fullName>
    </submittedName>
</protein>
<gene>
    <name evidence="1" type="ORF">NPIL_90301</name>
</gene>
<accession>A0A8X6PX96</accession>
<reference evidence="1" key="1">
    <citation type="submission" date="2020-08" db="EMBL/GenBank/DDBJ databases">
        <title>Multicomponent nature underlies the extraordinary mechanical properties of spider dragline silk.</title>
        <authorList>
            <person name="Kono N."/>
            <person name="Nakamura H."/>
            <person name="Mori M."/>
            <person name="Yoshida Y."/>
            <person name="Ohtoshi R."/>
            <person name="Malay A.D."/>
            <person name="Moran D.A.P."/>
            <person name="Tomita M."/>
            <person name="Numata K."/>
            <person name="Arakawa K."/>
        </authorList>
    </citation>
    <scope>NUCLEOTIDE SEQUENCE</scope>
</reference>
<evidence type="ECO:0000313" key="1">
    <source>
        <dbReference type="EMBL" id="GFT94625.1"/>
    </source>
</evidence>
<sequence>MTTRLPRPLRVMDQGYVTGTCMLTFRTIKPSHMIGMGEGSIWIELLPFPSHYSIQYHLLWKPRLANHKFTATATKNLYWFGSSACCAVGATGGIPIST</sequence>